<protein>
    <submittedName>
        <fullName evidence="1">Uncharacterized protein</fullName>
    </submittedName>
</protein>
<gene>
    <name evidence="1" type="ORF">AVDCRST_MAG33-1200</name>
</gene>
<accession>A0A6J4USD0</accession>
<sequence length="33" mass="3428">MAAVVGMVKMSVDLGWTQSKSMSESAIRSGIIG</sequence>
<name>A0A6J4USD0_9BACT</name>
<proteinExistence type="predicted"/>
<organism evidence="1">
    <name type="scientific">uncultured Thermomicrobiales bacterium</name>
    <dbReference type="NCBI Taxonomy" id="1645740"/>
    <lineage>
        <taxon>Bacteria</taxon>
        <taxon>Pseudomonadati</taxon>
        <taxon>Thermomicrobiota</taxon>
        <taxon>Thermomicrobia</taxon>
        <taxon>Thermomicrobiales</taxon>
        <taxon>environmental samples</taxon>
    </lineage>
</organism>
<reference evidence="1" key="1">
    <citation type="submission" date="2020-02" db="EMBL/GenBank/DDBJ databases">
        <authorList>
            <person name="Meier V. D."/>
        </authorList>
    </citation>
    <scope>NUCLEOTIDE SEQUENCE</scope>
    <source>
        <strain evidence="1">AVDCRST_MAG33</strain>
    </source>
</reference>
<evidence type="ECO:0000313" key="1">
    <source>
        <dbReference type="EMBL" id="CAA9554884.1"/>
    </source>
</evidence>
<dbReference type="AlphaFoldDB" id="A0A6J4USD0"/>
<dbReference type="EMBL" id="CADCWK010000116">
    <property type="protein sequence ID" value="CAA9554884.1"/>
    <property type="molecule type" value="Genomic_DNA"/>
</dbReference>